<sequence>MGTETRWASLMVSKLINFILNSDISDKKKSFVLTVFLFFGVLFLLLSIQFWPPSNLTSIMGQGGGGSVSVSLGNSDWGSGNNYNISSDVSAQKAPNTLITDPIDEVISNTNPSDDVVALPNPSKKTTKSQTPKHETPVHEPKPKVATVTQDVLSNILKGGTNNGNGTDKLAGNKGKSSGSIGQNGNDGNGSGTGTGTGTGSGNGTGIGHGSGQGTGGGEGYSLGNRKALSKPTPKYQCNEEGKVVVEVTVDQNGNTIQATAGVKGTTNAAKCLLDQAKLAAMQTKWQASASAPNKQVGKIVYNFSLN</sequence>
<gene>
    <name evidence="3" type="ORF">B0A77_06925</name>
</gene>
<feature type="region of interest" description="Disordered" evidence="1">
    <location>
        <begin position="104"/>
        <end position="235"/>
    </location>
</feature>
<evidence type="ECO:0000256" key="1">
    <source>
        <dbReference type="SAM" id="MobiDB-lite"/>
    </source>
</evidence>
<keyword evidence="2" id="KW-0472">Membrane</keyword>
<comment type="caution">
    <text evidence="3">The sequence shown here is derived from an EMBL/GenBank/DDBJ whole genome shotgun (WGS) entry which is preliminary data.</text>
</comment>
<name>A0A2H3KJ50_9FLAO</name>
<dbReference type="OMA" id="QDCNESG"/>
<dbReference type="AlphaFoldDB" id="A0A2H3KJ50"/>
<accession>A0A2H3KJ50</accession>
<dbReference type="EMBL" id="PCMW01000036">
    <property type="protein sequence ID" value="PDS24776.1"/>
    <property type="molecule type" value="Genomic_DNA"/>
</dbReference>
<feature type="transmembrane region" description="Helical" evidence="2">
    <location>
        <begin position="31"/>
        <end position="51"/>
    </location>
</feature>
<evidence type="ECO:0000313" key="3">
    <source>
        <dbReference type="EMBL" id="PDS24776.1"/>
    </source>
</evidence>
<proteinExistence type="predicted"/>
<keyword evidence="2" id="KW-0812">Transmembrane</keyword>
<protein>
    <recommendedName>
        <fullName evidence="5">Outer membrane transport energization protein TonB</fullName>
    </recommendedName>
</protein>
<dbReference type="RefSeq" id="WP_014083504.1">
    <property type="nucleotide sequence ID" value="NZ_CBCSFI010000003.1"/>
</dbReference>
<evidence type="ECO:0000313" key="4">
    <source>
        <dbReference type="Proteomes" id="UP000220828"/>
    </source>
</evidence>
<keyword evidence="2" id="KW-1133">Transmembrane helix</keyword>
<reference evidence="3 4" key="1">
    <citation type="submission" date="2017-09" db="EMBL/GenBank/DDBJ databases">
        <title>Whole genomes of Flavobacteriaceae.</title>
        <authorList>
            <person name="Stine C."/>
            <person name="Li C."/>
            <person name="Tadesse D."/>
        </authorList>
    </citation>
    <scope>NUCLEOTIDE SEQUENCE [LARGE SCALE GENOMIC DNA]</scope>
    <source>
        <strain evidence="3 4">ATCC 35036</strain>
    </source>
</reference>
<feature type="compositionally biased region" description="Gly residues" evidence="1">
    <location>
        <begin position="185"/>
        <end position="221"/>
    </location>
</feature>
<evidence type="ECO:0000256" key="2">
    <source>
        <dbReference type="SAM" id="Phobius"/>
    </source>
</evidence>
<dbReference type="Proteomes" id="UP000220828">
    <property type="component" value="Unassembled WGS sequence"/>
</dbReference>
<organism evidence="3 4">
    <name type="scientific">Flavobacterium branchiophilum</name>
    <dbReference type="NCBI Taxonomy" id="55197"/>
    <lineage>
        <taxon>Bacteria</taxon>
        <taxon>Pseudomonadati</taxon>
        <taxon>Bacteroidota</taxon>
        <taxon>Flavobacteriia</taxon>
        <taxon>Flavobacteriales</taxon>
        <taxon>Flavobacteriaceae</taxon>
        <taxon>Flavobacterium</taxon>
    </lineage>
</organism>
<feature type="compositionally biased region" description="Basic and acidic residues" evidence="1">
    <location>
        <begin position="132"/>
        <end position="143"/>
    </location>
</feature>
<evidence type="ECO:0008006" key="5">
    <source>
        <dbReference type="Google" id="ProtNLM"/>
    </source>
</evidence>